<dbReference type="GeneID" id="106154557"/>
<dbReference type="GO" id="GO:0009897">
    <property type="term" value="C:external side of plasma membrane"/>
    <property type="evidence" value="ECO:0007669"/>
    <property type="project" value="TreeGrafter"/>
</dbReference>
<comment type="similarity">
    <text evidence="1">Belongs to the folate receptor family.</text>
</comment>
<dbReference type="OrthoDB" id="567542at2759"/>
<dbReference type="InParanoid" id="A0A1S3HEA3"/>
<dbReference type="InterPro" id="IPR018143">
    <property type="entry name" value="Folate_rcpt-like"/>
</dbReference>
<dbReference type="PANTHER" id="PTHR10517:SF14">
    <property type="entry name" value="FOLATE RECEPTOR 1-RELATED"/>
    <property type="match status" value="1"/>
</dbReference>
<reference evidence="7" key="1">
    <citation type="submission" date="2025-08" db="UniProtKB">
        <authorList>
            <consortium name="RefSeq"/>
        </authorList>
    </citation>
    <scope>IDENTIFICATION</scope>
    <source>
        <tissue evidence="7">Gonads</tissue>
    </source>
</reference>
<dbReference type="Proteomes" id="UP000085678">
    <property type="component" value="Unplaced"/>
</dbReference>
<organism evidence="6 7">
    <name type="scientific">Lingula anatina</name>
    <name type="common">Brachiopod</name>
    <name type="synonym">Lingula unguis</name>
    <dbReference type="NCBI Taxonomy" id="7574"/>
    <lineage>
        <taxon>Eukaryota</taxon>
        <taxon>Metazoa</taxon>
        <taxon>Spiralia</taxon>
        <taxon>Lophotrochozoa</taxon>
        <taxon>Brachiopoda</taxon>
        <taxon>Linguliformea</taxon>
        <taxon>Lingulata</taxon>
        <taxon>Lingulida</taxon>
        <taxon>Linguloidea</taxon>
        <taxon>Lingulidae</taxon>
        <taxon>Lingula</taxon>
    </lineage>
</organism>
<dbReference type="AlphaFoldDB" id="A0A1S3HEA3"/>
<evidence type="ECO:0000313" key="7">
    <source>
        <dbReference type="RefSeq" id="XP_013384402.1"/>
    </source>
</evidence>
<accession>A0A1S3HEA3</accession>
<evidence type="ECO:0000256" key="2">
    <source>
        <dbReference type="ARBA" id="ARBA00022729"/>
    </source>
</evidence>
<dbReference type="InterPro" id="IPR004269">
    <property type="entry name" value="Folate_rcpt"/>
</dbReference>
<name>A0A1S3HEA3_LINAN</name>
<feature type="chain" id="PRO_5010237318" evidence="4">
    <location>
        <begin position="29"/>
        <end position="279"/>
    </location>
</feature>
<protein>
    <submittedName>
        <fullName evidence="7">Folate receptor gamma</fullName>
    </submittedName>
</protein>
<dbReference type="RefSeq" id="XP_013384402.1">
    <property type="nucleotide sequence ID" value="XM_013528948.1"/>
</dbReference>
<keyword evidence="7" id="KW-0675">Receptor</keyword>
<evidence type="ECO:0000256" key="3">
    <source>
        <dbReference type="ARBA" id="ARBA00023157"/>
    </source>
</evidence>
<feature type="domain" description="Folate receptor-like" evidence="5">
    <location>
        <begin position="40"/>
        <end position="215"/>
    </location>
</feature>
<dbReference type="PANTHER" id="PTHR10517">
    <property type="entry name" value="FOLATE RECEPTOR"/>
    <property type="match status" value="1"/>
</dbReference>
<sequence length="279" mass="32103">MAGDQFSQAMWTFFVVILIWQALHVADSRLRTADDYLDTCMELLKSHSKSKPSPEPGLECPQYTKKSCCKAGVTEDFETKENWQNITNYVHCPQKSSLSPMCHKMFFDELCFFLCSPYIGPWIAPATHDEPVTDRFTDVPLCASECNSWWEACKGEYTCHENWYTDFDRDENGLNVCKAGAECRTYEAMYRTASNFCEIIWDRSFKVVPDEEPCMKFTFDPAGPDPNEETARKAAASSAIKHQGMSFLQWICSFFSDNSVFPLGFQWRKPVFEPKDNED</sequence>
<dbReference type="KEGG" id="lak:106154557"/>
<keyword evidence="6" id="KW-1185">Reference proteome</keyword>
<evidence type="ECO:0000256" key="1">
    <source>
        <dbReference type="ARBA" id="ARBA00007932"/>
    </source>
</evidence>
<evidence type="ECO:0000313" key="6">
    <source>
        <dbReference type="Proteomes" id="UP000085678"/>
    </source>
</evidence>
<evidence type="ECO:0000256" key="4">
    <source>
        <dbReference type="SAM" id="SignalP"/>
    </source>
</evidence>
<keyword evidence="2 4" id="KW-0732">Signal</keyword>
<gene>
    <name evidence="7" type="primary">LOC106154557</name>
</gene>
<feature type="signal peptide" evidence="4">
    <location>
        <begin position="1"/>
        <end position="28"/>
    </location>
</feature>
<evidence type="ECO:0000259" key="5">
    <source>
        <dbReference type="Pfam" id="PF03024"/>
    </source>
</evidence>
<dbReference type="GO" id="GO:0038023">
    <property type="term" value="F:signaling receptor activity"/>
    <property type="evidence" value="ECO:0007669"/>
    <property type="project" value="TreeGrafter"/>
</dbReference>
<dbReference type="Pfam" id="PF03024">
    <property type="entry name" value="Folate_rec"/>
    <property type="match status" value="1"/>
</dbReference>
<proteinExistence type="inferred from homology"/>
<keyword evidence="3" id="KW-1015">Disulfide bond</keyword>